<evidence type="ECO:0000256" key="2">
    <source>
        <dbReference type="HAMAP-Rule" id="MF_01477"/>
    </source>
</evidence>
<sequence length="113" mass="12789">MDQALDMAKIAYEALDEKKGEAIKVIDISQISVIADYFIITNGTSDSQVKALVENVQEKLARVGHHPKQTEGNRSGTWVLLDYGDIIVHVFDKENRSFYNLERTWSDGTEVEM</sequence>
<dbReference type="PANTHER" id="PTHR21043:SF0">
    <property type="entry name" value="MITOCHONDRIAL ASSEMBLY OF RIBOSOMAL LARGE SUBUNIT PROTEIN 1"/>
    <property type="match status" value="1"/>
</dbReference>
<evidence type="ECO:0000256" key="1">
    <source>
        <dbReference type="ARBA" id="ARBA00010574"/>
    </source>
</evidence>
<keyword evidence="2" id="KW-0678">Repressor</keyword>
<accession>A0ABR7EUD1</accession>
<dbReference type="Proteomes" id="UP000647235">
    <property type="component" value="Unassembled WGS sequence"/>
</dbReference>
<evidence type="ECO:0000313" key="3">
    <source>
        <dbReference type="EMBL" id="MBC5664170.1"/>
    </source>
</evidence>
<dbReference type="NCBIfam" id="TIGR00090">
    <property type="entry name" value="rsfS_iojap_ybeB"/>
    <property type="match status" value="1"/>
</dbReference>
<dbReference type="SUPFAM" id="SSF81301">
    <property type="entry name" value="Nucleotidyltransferase"/>
    <property type="match status" value="1"/>
</dbReference>
<dbReference type="PANTHER" id="PTHR21043">
    <property type="entry name" value="IOJAP SUPERFAMILY ORTHOLOG"/>
    <property type="match status" value="1"/>
</dbReference>
<keyword evidence="4" id="KW-1185">Reference proteome</keyword>
<organism evidence="3 4">
    <name type="scientific">Dorea hominis</name>
    <dbReference type="NCBI Taxonomy" id="2763040"/>
    <lineage>
        <taxon>Bacteria</taxon>
        <taxon>Bacillati</taxon>
        <taxon>Bacillota</taxon>
        <taxon>Clostridia</taxon>
        <taxon>Lachnospirales</taxon>
        <taxon>Lachnospiraceae</taxon>
        <taxon>Dorea</taxon>
    </lineage>
</organism>
<comment type="caution">
    <text evidence="3">The sequence shown here is derived from an EMBL/GenBank/DDBJ whole genome shotgun (WGS) entry which is preliminary data.</text>
</comment>
<proteinExistence type="inferred from homology"/>
<evidence type="ECO:0000313" key="4">
    <source>
        <dbReference type="Proteomes" id="UP000647235"/>
    </source>
</evidence>
<name>A0ABR7EUD1_9FIRM</name>
<gene>
    <name evidence="2 3" type="primary">rsfS</name>
    <name evidence="3" type="ORF">H8S07_02560</name>
</gene>
<dbReference type="Pfam" id="PF02410">
    <property type="entry name" value="RsfS"/>
    <property type="match status" value="1"/>
</dbReference>
<dbReference type="RefSeq" id="WP_021860977.1">
    <property type="nucleotide sequence ID" value="NZ_JACOOY010000002.1"/>
</dbReference>
<dbReference type="InterPro" id="IPR004394">
    <property type="entry name" value="Iojap/RsfS/C7orf30"/>
</dbReference>
<keyword evidence="2" id="KW-0963">Cytoplasm</keyword>
<comment type="function">
    <text evidence="2">Functions as a ribosomal silencing factor. Interacts with ribosomal protein uL14 (rplN), blocking formation of intersubunit bridge B8. Prevents association of the 30S and 50S ribosomal subunits and the formation of functional ribosomes, thus repressing translation.</text>
</comment>
<dbReference type="EMBL" id="JACOOY010000002">
    <property type="protein sequence ID" value="MBC5664170.1"/>
    <property type="molecule type" value="Genomic_DNA"/>
</dbReference>
<protein>
    <recommendedName>
        <fullName evidence="2">Ribosomal silencing factor RsfS</fullName>
    </recommendedName>
</protein>
<reference evidence="3 4" key="1">
    <citation type="submission" date="2020-08" db="EMBL/GenBank/DDBJ databases">
        <title>Genome public.</title>
        <authorList>
            <person name="Liu C."/>
            <person name="Sun Q."/>
        </authorList>
    </citation>
    <scope>NUCLEOTIDE SEQUENCE [LARGE SCALE GENOMIC DNA]</scope>
    <source>
        <strain evidence="3 4">NSJ-36</strain>
    </source>
</reference>
<comment type="subcellular location">
    <subcellularLocation>
        <location evidence="2">Cytoplasm</location>
    </subcellularLocation>
</comment>
<dbReference type="InterPro" id="IPR043519">
    <property type="entry name" value="NT_sf"/>
</dbReference>
<dbReference type="HAMAP" id="MF_01477">
    <property type="entry name" value="Iojap_RsfS"/>
    <property type="match status" value="1"/>
</dbReference>
<comment type="subunit">
    <text evidence="2">Interacts with ribosomal protein uL14 (rplN).</text>
</comment>
<comment type="similarity">
    <text evidence="1 2">Belongs to the Iojap/RsfS family.</text>
</comment>
<keyword evidence="2" id="KW-0810">Translation regulation</keyword>
<dbReference type="Gene3D" id="3.30.460.10">
    <property type="entry name" value="Beta Polymerase, domain 2"/>
    <property type="match status" value="1"/>
</dbReference>